<evidence type="ECO:0000256" key="6">
    <source>
        <dbReference type="ARBA" id="ARBA00023136"/>
    </source>
</evidence>
<dbReference type="PANTHER" id="PTHR30469">
    <property type="entry name" value="MULTIDRUG RESISTANCE PROTEIN MDTA"/>
    <property type="match status" value="1"/>
</dbReference>
<keyword evidence="14" id="KW-1185">Reference proteome</keyword>
<dbReference type="Gene3D" id="2.40.50.100">
    <property type="match status" value="1"/>
</dbReference>
<feature type="transmembrane region" description="Helical" evidence="8">
    <location>
        <begin position="30"/>
        <end position="47"/>
    </location>
</feature>
<dbReference type="Gene3D" id="1.10.287.470">
    <property type="entry name" value="Helix hairpin bin"/>
    <property type="match status" value="1"/>
</dbReference>
<keyword evidence="6 8" id="KW-0472">Membrane</keyword>
<dbReference type="Pfam" id="PF25944">
    <property type="entry name" value="Beta-barrel_RND"/>
    <property type="match status" value="1"/>
</dbReference>
<evidence type="ECO:0000256" key="4">
    <source>
        <dbReference type="ARBA" id="ARBA00022475"/>
    </source>
</evidence>
<dbReference type="InterPro" id="IPR058625">
    <property type="entry name" value="MdtA-like_BSH"/>
</dbReference>
<dbReference type="NCBIfam" id="NF008589">
    <property type="entry name" value="PRK11556.1"/>
    <property type="match status" value="1"/>
</dbReference>
<feature type="region of interest" description="Disordered" evidence="7">
    <location>
        <begin position="407"/>
        <end position="456"/>
    </location>
</feature>
<feature type="domain" description="Multidrug resistance protein MdtA-like C-terminal permuted SH3" evidence="12">
    <location>
        <begin position="336"/>
        <end position="397"/>
    </location>
</feature>
<dbReference type="NCBIfam" id="TIGR01730">
    <property type="entry name" value="RND_mfp"/>
    <property type="match status" value="1"/>
</dbReference>
<dbReference type="InterPro" id="IPR058624">
    <property type="entry name" value="MdtA-like_HH"/>
</dbReference>
<protein>
    <submittedName>
        <fullName evidence="13">Multidrug efflux system membrane fusion protein</fullName>
    </submittedName>
</protein>
<feature type="domain" description="Multidrug resistance protein MdtA-like alpha-helical hairpin" evidence="9">
    <location>
        <begin position="142"/>
        <end position="211"/>
    </location>
</feature>
<organism evidence="13 14">
    <name type="scientific">Labrys wisconsinensis</name>
    <dbReference type="NCBI Taxonomy" id="425677"/>
    <lineage>
        <taxon>Bacteria</taxon>
        <taxon>Pseudomonadati</taxon>
        <taxon>Pseudomonadota</taxon>
        <taxon>Alphaproteobacteria</taxon>
        <taxon>Hyphomicrobiales</taxon>
        <taxon>Xanthobacteraceae</taxon>
        <taxon>Labrys</taxon>
    </lineage>
</organism>
<evidence type="ECO:0000259" key="10">
    <source>
        <dbReference type="Pfam" id="PF25917"/>
    </source>
</evidence>
<dbReference type="InterPro" id="IPR058627">
    <property type="entry name" value="MdtA-like_C"/>
</dbReference>
<dbReference type="EMBL" id="JAUSVX010000030">
    <property type="protein sequence ID" value="MDQ0475141.1"/>
    <property type="molecule type" value="Genomic_DNA"/>
</dbReference>
<keyword evidence="3" id="KW-0813">Transport</keyword>
<evidence type="ECO:0000259" key="9">
    <source>
        <dbReference type="Pfam" id="PF25876"/>
    </source>
</evidence>
<keyword evidence="8" id="KW-0812">Transmembrane</keyword>
<evidence type="ECO:0000256" key="1">
    <source>
        <dbReference type="ARBA" id="ARBA00004236"/>
    </source>
</evidence>
<dbReference type="Pfam" id="PF25876">
    <property type="entry name" value="HH_MFP_RND"/>
    <property type="match status" value="1"/>
</dbReference>
<evidence type="ECO:0000259" key="11">
    <source>
        <dbReference type="Pfam" id="PF25944"/>
    </source>
</evidence>
<comment type="subcellular location">
    <subcellularLocation>
        <location evidence="1">Cell membrane</location>
    </subcellularLocation>
</comment>
<gene>
    <name evidence="13" type="ORF">QO011_008183</name>
</gene>
<keyword evidence="8" id="KW-1133">Transmembrane helix</keyword>
<evidence type="ECO:0000256" key="8">
    <source>
        <dbReference type="SAM" id="Phobius"/>
    </source>
</evidence>
<dbReference type="Gene3D" id="2.40.420.20">
    <property type="match status" value="1"/>
</dbReference>
<reference evidence="13 14" key="1">
    <citation type="submission" date="2023-07" db="EMBL/GenBank/DDBJ databases">
        <title>Genomic Encyclopedia of Type Strains, Phase IV (KMG-IV): sequencing the most valuable type-strain genomes for metagenomic binning, comparative biology and taxonomic classification.</title>
        <authorList>
            <person name="Goeker M."/>
        </authorList>
    </citation>
    <scope>NUCLEOTIDE SEQUENCE [LARGE SCALE GENOMIC DNA]</scope>
    <source>
        <strain evidence="13 14">DSM 19619</strain>
    </source>
</reference>
<evidence type="ECO:0000256" key="3">
    <source>
        <dbReference type="ARBA" id="ARBA00022448"/>
    </source>
</evidence>
<evidence type="ECO:0000313" key="13">
    <source>
        <dbReference type="EMBL" id="MDQ0475141.1"/>
    </source>
</evidence>
<dbReference type="Pfam" id="PF25917">
    <property type="entry name" value="BSH_RND"/>
    <property type="match status" value="1"/>
</dbReference>
<evidence type="ECO:0000256" key="5">
    <source>
        <dbReference type="ARBA" id="ARBA00022519"/>
    </source>
</evidence>
<proteinExistence type="inferred from homology"/>
<keyword evidence="4" id="KW-1003">Cell membrane</keyword>
<dbReference type="SUPFAM" id="SSF111369">
    <property type="entry name" value="HlyD-like secretion proteins"/>
    <property type="match status" value="1"/>
</dbReference>
<evidence type="ECO:0000259" key="12">
    <source>
        <dbReference type="Pfam" id="PF25967"/>
    </source>
</evidence>
<feature type="domain" description="Multidrug resistance protein MdtA-like barrel-sandwich hybrid" evidence="10">
    <location>
        <begin position="103"/>
        <end position="245"/>
    </location>
</feature>
<dbReference type="Proteomes" id="UP001242480">
    <property type="component" value="Unassembled WGS sequence"/>
</dbReference>
<dbReference type="Gene3D" id="2.40.30.170">
    <property type="match status" value="1"/>
</dbReference>
<evidence type="ECO:0000313" key="14">
    <source>
        <dbReference type="Proteomes" id="UP001242480"/>
    </source>
</evidence>
<sequence>MDERVDLARSKTAPLTVPLGRPKPPRRRGIVKWLLALVVGIACLFAWEQLEKPTPEVAPSPGAGRGGGRGAGLPPQTIRDAEAAKGDIPLVINALGTVTSLATVTVRTQIAGTLQQIGFTEGQMVKAGDFLAQIDQRPYQATLEQYQGQLAKDTALLAQAQADLARYQKLGRQDSIATQQIDDQKFLVTQDQAAISTDQAQIDAAKLNIAYCHIVAPVGGRVGLRQVDAGNYVQVTDTNGIVIITEIQPMSVIFSTPEDNLSQIAARLKSGASLPVTVFDRANVKQLATGSVSTTDNQIDTTTGTFKIRAMFANDDGALFPNQFVNVSLLVDTLRDAVVVPNAAVQLGPQGNFAYVVKDDDTVTVRKIVIGPADADHTAITSGLAVGEKVVIDGADRLREGAKVQVRNGSGHAGTGGAAPAPDGQHAAPGQDPGQAGQHKHRRPQGQDQGAPAPGP</sequence>
<dbReference type="Pfam" id="PF25967">
    <property type="entry name" value="RND-MFP_C"/>
    <property type="match status" value="1"/>
</dbReference>
<name>A0ABU0JNS4_9HYPH</name>
<comment type="caution">
    <text evidence="13">The sequence shown here is derived from an EMBL/GenBank/DDBJ whole genome shotgun (WGS) entry which is preliminary data.</text>
</comment>
<dbReference type="InterPro" id="IPR058626">
    <property type="entry name" value="MdtA-like_b-barrel"/>
</dbReference>
<evidence type="ECO:0000256" key="7">
    <source>
        <dbReference type="SAM" id="MobiDB-lite"/>
    </source>
</evidence>
<feature type="domain" description="Multidrug resistance protein MdtA-like beta-barrel" evidence="11">
    <location>
        <begin position="249"/>
        <end position="333"/>
    </location>
</feature>
<dbReference type="InterPro" id="IPR006143">
    <property type="entry name" value="RND_pump_MFP"/>
</dbReference>
<keyword evidence="5" id="KW-0997">Cell inner membrane</keyword>
<comment type="similarity">
    <text evidence="2">Belongs to the membrane fusion protein (MFP) (TC 8.A.1) family.</text>
</comment>
<evidence type="ECO:0000256" key="2">
    <source>
        <dbReference type="ARBA" id="ARBA00009477"/>
    </source>
</evidence>
<accession>A0ABU0JNS4</accession>
<feature type="region of interest" description="Disordered" evidence="7">
    <location>
        <begin position="54"/>
        <end position="76"/>
    </location>
</feature>
<dbReference type="RefSeq" id="WP_307285939.1">
    <property type="nucleotide sequence ID" value="NZ_JAUSVX010000030.1"/>
</dbReference>
<dbReference type="PANTHER" id="PTHR30469:SF12">
    <property type="entry name" value="MULTIDRUG RESISTANCE PROTEIN MDTA"/>
    <property type="match status" value="1"/>
</dbReference>